<gene>
    <name evidence="1" type="ORF">TeGR_g8244</name>
</gene>
<protein>
    <submittedName>
        <fullName evidence="1">Uncharacterized protein</fullName>
    </submittedName>
</protein>
<dbReference type="EMBL" id="BRYB01002516">
    <property type="protein sequence ID" value="GMI20883.1"/>
    <property type="molecule type" value="Genomic_DNA"/>
</dbReference>
<dbReference type="Pfam" id="PF14555">
    <property type="entry name" value="UBA_4"/>
    <property type="match status" value="1"/>
</dbReference>
<dbReference type="Gene3D" id="1.10.8.10">
    <property type="entry name" value="DNA helicase RuvA subunit, C-terminal domain"/>
    <property type="match status" value="1"/>
</dbReference>
<proteinExistence type="predicted"/>
<accession>A0ABQ6M7B4</accession>
<name>A0ABQ6M7B4_9STRA</name>
<comment type="caution">
    <text evidence="1">The sequence shown here is derived from an EMBL/GenBank/DDBJ whole genome shotgun (WGS) entry which is preliminary data.</text>
</comment>
<keyword evidence="2" id="KW-1185">Reference proteome</keyword>
<evidence type="ECO:0000313" key="1">
    <source>
        <dbReference type="EMBL" id="GMI20883.1"/>
    </source>
</evidence>
<organism evidence="1 2">
    <name type="scientific">Tetraparma gracilis</name>
    <dbReference type="NCBI Taxonomy" id="2962635"/>
    <lineage>
        <taxon>Eukaryota</taxon>
        <taxon>Sar</taxon>
        <taxon>Stramenopiles</taxon>
        <taxon>Ochrophyta</taxon>
        <taxon>Bolidophyceae</taxon>
        <taxon>Parmales</taxon>
        <taxon>Triparmaceae</taxon>
        <taxon>Tetraparma</taxon>
    </lineage>
</organism>
<reference evidence="1 2" key="1">
    <citation type="journal article" date="2023" name="Commun. Biol.">
        <title>Genome analysis of Parmales, the sister group of diatoms, reveals the evolutionary specialization of diatoms from phago-mixotrophs to photoautotrophs.</title>
        <authorList>
            <person name="Ban H."/>
            <person name="Sato S."/>
            <person name="Yoshikawa S."/>
            <person name="Yamada K."/>
            <person name="Nakamura Y."/>
            <person name="Ichinomiya M."/>
            <person name="Sato N."/>
            <person name="Blanc-Mathieu R."/>
            <person name="Endo H."/>
            <person name="Kuwata A."/>
            <person name="Ogata H."/>
        </authorList>
    </citation>
    <scope>NUCLEOTIDE SEQUENCE [LARGE SCALE GENOMIC DNA]</scope>
</reference>
<sequence length="169" mass="17648">MPLAYPNLDHRQFNYSVTTGAGSDDVSSLTRLPSSISSLANSPLPQLYAFQAEEKVLSKAAAAAAADESKSSYRSSLSELPAGSAAGLAAAAPPSIATEEAALNASLSSARKSSEESKTCAAAGSGAVRRAMLQRMRSLTMAGEGECEGYLEKADYNLEQAVQEFYQNN</sequence>
<dbReference type="Proteomes" id="UP001165060">
    <property type="component" value="Unassembled WGS sequence"/>
</dbReference>
<dbReference type="CDD" id="cd14273">
    <property type="entry name" value="UBA_TAP-C_like"/>
    <property type="match status" value="1"/>
</dbReference>
<evidence type="ECO:0000313" key="2">
    <source>
        <dbReference type="Proteomes" id="UP001165060"/>
    </source>
</evidence>